<evidence type="ECO:0000313" key="2">
    <source>
        <dbReference type="EMBL" id="GBP71396.1"/>
    </source>
</evidence>
<feature type="transmembrane region" description="Helical" evidence="1">
    <location>
        <begin position="47"/>
        <end position="65"/>
    </location>
</feature>
<keyword evidence="1" id="KW-0812">Transmembrane</keyword>
<dbReference type="EMBL" id="BGZK01001106">
    <property type="protein sequence ID" value="GBP71396.1"/>
    <property type="molecule type" value="Genomic_DNA"/>
</dbReference>
<organism evidence="2 3">
    <name type="scientific">Eumeta variegata</name>
    <name type="common">Bagworm moth</name>
    <name type="synonym">Eumeta japonica</name>
    <dbReference type="NCBI Taxonomy" id="151549"/>
    <lineage>
        <taxon>Eukaryota</taxon>
        <taxon>Metazoa</taxon>
        <taxon>Ecdysozoa</taxon>
        <taxon>Arthropoda</taxon>
        <taxon>Hexapoda</taxon>
        <taxon>Insecta</taxon>
        <taxon>Pterygota</taxon>
        <taxon>Neoptera</taxon>
        <taxon>Endopterygota</taxon>
        <taxon>Lepidoptera</taxon>
        <taxon>Glossata</taxon>
        <taxon>Ditrysia</taxon>
        <taxon>Tineoidea</taxon>
        <taxon>Psychidae</taxon>
        <taxon>Oiketicinae</taxon>
        <taxon>Eumeta</taxon>
    </lineage>
</organism>
<protein>
    <submittedName>
        <fullName evidence="2">Uncharacterized protein</fullName>
    </submittedName>
</protein>
<evidence type="ECO:0000313" key="3">
    <source>
        <dbReference type="Proteomes" id="UP000299102"/>
    </source>
</evidence>
<keyword evidence="1" id="KW-0472">Membrane</keyword>
<keyword evidence="3" id="KW-1185">Reference proteome</keyword>
<gene>
    <name evidence="2" type="ORF">EVAR_20497_1</name>
</gene>
<accession>A0A4C1Y674</accession>
<keyword evidence="1" id="KW-1133">Transmembrane helix</keyword>
<dbReference type="Proteomes" id="UP000299102">
    <property type="component" value="Unassembled WGS sequence"/>
</dbReference>
<dbReference type="OrthoDB" id="432881at2759"/>
<reference evidence="2 3" key="1">
    <citation type="journal article" date="2019" name="Commun. Biol.">
        <title>The bagworm genome reveals a unique fibroin gene that provides high tensile strength.</title>
        <authorList>
            <person name="Kono N."/>
            <person name="Nakamura H."/>
            <person name="Ohtoshi R."/>
            <person name="Tomita M."/>
            <person name="Numata K."/>
            <person name="Arakawa K."/>
        </authorList>
    </citation>
    <scope>NUCLEOTIDE SEQUENCE [LARGE SCALE GENOMIC DNA]</scope>
</reference>
<evidence type="ECO:0000256" key="1">
    <source>
        <dbReference type="SAM" id="Phobius"/>
    </source>
</evidence>
<proteinExistence type="predicted"/>
<name>A0A4C1Y674_EUMVA</name>
<dbReference type="AlphaFoldDB" id="A0A4C1Y674"/>
<sequence length="142" mass="16359">MRNSRRKNNPAIATQYQFMMVQGLLSLNRYNAWSATLLPMHRKRAHWILELFGATLAMAGTFVMVNEKTVHFNSLHGKLGKRNFDQGMTWRRMYFSNNEKDSETSIKALAGGKCSTALPNIEVGKRNLHQGVSWRKIWNFSP</sequence>
<comment type="caution">
    <text evidence="2">The sequence shown here is derived from an EMBL/GenBank/DDBJ whole genome shotgun (WGS) entry which is preliminary data.</text>
</comment>